<organism evidence="2 3">
    <name type="scientific">Streptomyces yokosukanensis</name>
    <dbReference type="NCBI Taxonomy" id="67386"/>
    <lineage>
        <taxon>Bacteria</taxon>
        <taxon>Bacillati</taxon>
        <taxon>Actinomycetota</taxon>
        <taxon>Actinomycetes</taxon>
        <taxon>Kitasatosporales</taxon>
        <taxon>Streptomycetaceae</taxon>
        <taxon>Streptomyces</taxon>
    </lineage>
</organism>
<dbReference type="AlphaFoldDB" id="A0A101NMN9"/>
<gene>
    <name evidence="2" type="ORF">AQI95_43075</name>
</gene>
<keyword evidence="1" id="KW-0732">Signal</keyword>
<sequence length="193" mass="21769">MKLTEWVPFATAAATLLAALVAYAAARRTARTTWRSRTLEWRYISLTNFFDAAMLFHSLKEKPHTRDNCGTDLHSTWRRLDLTGPAPLVNQARPLYQAASDLFDNGHPLRAWNGLTERAYQEYMELSKLIDSEERMGRDGQHLLPDYHAARSAYEGLREAVSPGSAADWGKVMVLPAMARVLRLVETHCAAPQ</sequence>
<evidence type="ECO:0000313" key="2">
    <source>
        <dbReference type="EMBL" id="KUM95746.1"/>
    </source>
</evidence>
<protein>
    <recommendedName>
        <fullName evidence="4">DUF4760 domain-containing protein</fullName>
    </recommendedName>
</protein>
<evidence type="ECO:0000256" key="1">
    <source>
        <dbReference type="SAM" id="SignalP"/>
    </source>
</evidence>
<dbReference type="OrthoDB" id="9859742at2"/>
<keyword evidence="3" id="KW-1185">Reference proteome</keyword>
<dbReference type="EMBL" id="LMWN01000110">
    <property type="protein sequence ID" value="KUM95746.1"/>
    <property type="molecule type" value="Genomic_DNA"/>
</dbReference>
<reference evidence="2 3" key="1">
    <citation type="submission" date="2015-10" db="EMBL/GenBank/DDBJ databases">
        <title>Draft genome sequence of Streptomyces yokosukanensis DSM 40224, type strain for the species Streptomyces yokosukanensis.</title>
        <authorList>
            <person name="Ruckert C."/>
            <person name="Winkler A."/>
            <person name="Kalinowski J."/>
            <person name="Kampfer P."/>
            <person name="Glaeser S."/>
        </authorList>
    </citation>
    <scope>NUCLEOTIDE SEQUENCE [LARGE SCALE GENOMIC DNA]</scope>
    <source>
        <strain evidence="2 3">DSM 40224</strain>
    </source>
</reference>
<feature type="chain" id="PRO_5039604681" description="DUF4760 domain-containing protein" evidence="1">
    <location>
        <begin position="25"/>
        <end position="193"/>
    </location>
</feature>
<comment type="caution">
    <text evidence="2">The sequence shown here is derived from an EMBL/GenBank/DDBJ whole genome shotgun (WGS) entry which is preliminary data.</text>
</comment>
<accession>A0A101NMN9</accession>
<dbReference type="Proteomes" id="UP000053127">
    <property type="component" value="Unassembled WGS sequence"/>
</dbReference>
<evidence type="ECO:0000313" key="3">
    <source>
        <dbReference type="Proteomes" id="UP000053127"/>
    </source>
</evidence>
<feature type="signal peptide" evidence="1">
    <location>
        <begin position="1"/>
        <end position="24"/>
    </location>
</feature>
<proteinExistence type="predicted"/>
<dbReference type="RefSeq" id="WP_067136833.1">
    <property type="nucleotide sequence ID" value="NZ_KQ948248.1"/>
</dbReference>
<name>A0A101NMN9_9ACTN</name>
<evidence type="ECO:0008006" key="4">
    <source>
        <dbReference type="Google" id="ProtNLM"/>
    </source>
</evidence>